<dbReference type="RefSeq" id="WP_346035077.1">
    <property type="nucleotide sequence ID" value="NZ_BAAALY010000002.1"/>
</dbReference>
<comment type="caution">
    <text evidence="2">The sequence shown here is derived from an EMBL/GenBank/DDBJ whole genome shotgun (WGS) entry which is preliminary data.</text>
</comment>
<dbReference type="SUPFAM" id="SSF53597">
    <property type="entry name" value="Dihydrofolate reductase-like"/>
    <property type="match status" value="1"/>
</dbReference>
<proteinExistence type="predicted"/>
<evidence type="ECO:0000313" key="2">
    <source>
        <dbReference type="EMBL" id="GAA1530528.1"/>
    </source>
</evidence>
<evidence type="ECO:0000313" key="3">
    <source>
        <dbReference type="Proteomes" id="UP001501791"/>
    </source>
</evidence>
<accession>A0ABN2AZF5</accession>
<sequence length="196" mass="21549">MGQLIVYEFLSLDGRFEGPPGAEMDWVQSHFSGELENDLADQYASLGAFLMGRRTFDSLASYWPTPAASQEHLVHSMNAIPKLVASHQSDVSQWPNSYHLGDEPVAALPNELQARGDIMVIGSGDLVNQLAGADLVDEYRLLIFPEILGAGRRLFDTLTRPASLATHRNEIFPGGVVALHCRKPRVPRDGRNRGQA</sequence>
<name>A0ABN2AZF5_9MICO</name>
<dbReference type="InterPro" id="IPR024072">
    <property type="entry name" value="DHFR-like_dom_sf"/>
</dbReference>
<evidence type="ECO:0000259" key="1">
    <source>
        <dbReference type="Pfam" id="PF01872"/>
    </source>
</evidence>
<dbReference type="InterPro" id="IPR002734">
    <property type="entry name" value="RibDG_C"/>
</dbReference>
<dbReference type="Pfam" id="PF01872">
    <property type="entry name" value="RibD_C"/>
    <property type="match status" value="1"/>
</dbReference>
<dbReference type="PANTHER" id="PTHR38011">
    <property type="entry name" value="DIHYDROFOLATE REDUCTASE FAMILY PROTEIN (AFU_ORTHOLOGUE AFUA_8G06820)"/>
    <property type="match status" value="1"/>
</dbReference>
<keyword evidence="3" id="KW-1185">Reference proteome</keyword>
<protein>
    <submittedName>
        <fullName evidence="2">Dihydrofolate reductase family protein</fullName>
    </submittedName>
</protein>
<organism evidence="2 3">
    <name type="scientific">Brevibacterium picturae</name>
    <dbReference type="NCBI Taxonomy" id="260553"/>
    <lineage>
        <taxon>Bacteria</taxon>
        <taxon>Bacillati</taxon>
        <taxon>Actinomycetota</taxon>
        <taxon>Actinomycetes</taxon>
        <taxon>Micrococcales</taxon>
        <taxon>Brevibacteriaceae</taxon>
        <taxon>Brevibacterium</taxon>
    </lineage>
</organism>
<feature type="domain" description="Bacterial bifunctional deaminase-reductase C-terminal" evidence="1">
    <location>
        <begin position="4"/>
        <end position="159"/>
    </location>
</feature>
<reference evidence="2 3" key="1">
    <citation type="journal article" date="2019" name="Int. J. Syst. Evol. Microbiol.">
        <title>The Global Catalogue of Microorganisms (GCM) 10K type strain sequencing project: providing services to taxonomists for standard genome sequencing and annotation.</title>
        <authorList>
            <consortium name="The Broad Institute Genomics Platform"/>
            <consortium name="The Broad Institute Genome Sequencing Center for Infectious Disease"/>
            <person name="Wu L."/>
            <person name="Ma J."/>
        </authorList>
    </citation>
    <scope>NUCLEOTIDE SEQUENCE [LARGE SCALE GENOMIC DNA]</scope>
    <source>
        <strain evidence="2 3">JCM 13319</strain>
    </source>
</reference>
<dbReference type="EMBL" id="BAAALY010000002">
    <property type="protein sequence ID" value="GAA1530528.1"/>
    <property type="molecule type" value="Genomic_DNA"/>
</dbReference>
<dbReference type="InterPro" id="IPR050765">
    <property type="entry name" value="Riboflavin_Biosynth_HTPR"/>
</dbReference>
<dbReference type="PANTHER" id="PTHR38011:SF2">
    <property type="entry name" value="BIFUNCTIONAL DEAMINASE-REDUCTASE DOMAIN PROTEIN"/>
    <property type="match status" value="1"/>
</dbReference>
<dbReference type="Proteomes" id="UP001501791">
    <property type="component" value="Unassembled WGS sequence"/>
</dbReference>
<dbReference type="Gene3D" id="3.40.430.10">
    <property type="entry name" value="Dihydrofolate Reductase, subunit A"/>
    <property type="match status" value="1"/>
</dbReference>
<gene>
    <name evidence="2" type="ORF">GCM10009691_03040</name>
</gene>